<dbReference type="AlphaFoldDB" id="A0A0F9U438"/>
<dbReference type="EMBL" id="LAZR01001224">
    <property type="protein sequence ID" value="KKN48393.1"/>
    <property type="molecule type" value="Genomic_DNA"/>
</dbReference>
<comment type="caution">
    <text evidence="1">The sequence shown here is derived from an EMBL/GenBank/DDBJ whole genome shotgun (WGS) entry which is preliminary data.</text>
</comment>
<accession>A0A0F9U438</accession>
<sequence>MINCTQCNNNGYCPLWKSEKIDARTYCERECLINYCYQMVITINAGEVLAENCEKFQKMI</sequence>
<name>A0A0F9U438_9ZZZZ</name>
<reference evidence="1" key="1">
    <citation type="journal article" date="2015" name="Nature">
        <title>Complex archaea that bridge the gap between prokaryotes and eukaryotes.</title>
        <authorList>
            <person name="Spang A."/>
            <person name="Saw J.H."/>
            <person name="Jorgensen S.L."/>
            <person name="Zaremba-Niedzwiedzka K."/>
            <person name="Martijn J."/>
            <person name="Lind A.E."/>
            <person name="van Eijk R."/>
            <person name="Schleper C."/>
            <person name="Guy L."/>
            <person name="Ettema T.J."/>
        </authorList>
    </citation>
    <scope>NUCLEOTIDE SEQUENCE</scope>
</reference>
<proteinExistence type="predicted"/>
<gene>
    <name evidence="1" type="ORF">LCGC14_0653400</name>
</gene>
<evidence type="ECO:0000313" key="1">
    <source>
        <dbReference type="EMBL" id="KKN48393.1"/>
    </source>
</evidence>
<protein>
    <submittedName>
        <fullName evidence="1">Uncharacterized protein</fullName>
    </submittedName>
</protein>
<organism evidence="1">
    <name type="scientific">marine sediment metagenome</name>
    <dbReference type="NCBI Taxonomy" id="412755"/>
    <lineage>
        <taxon>unclassified sequences</taxon>
        <taxon>metagenomes</taxon>
        <taxon>ecological metagenomes</taxon>
    </lineage>
</organism>